<proteinExistence type="predicted"/>
<name>A0A8T1TT47_9STRA</name>
<dbReference type="EMBL" id="JAENGZ010001551">
    <property type="protein sequence ID" value="KAG6947420.1"/>
    <property type="molecule type" value="Genomic_DNA"/>
</dbReference>
<protein>
    <submittedName>
        <fullName evidence="1">Uncharacterized protein</fullName>
    </submittedName>
</protein>
<dbReference type="OrthoDB" id="99404at2759"/>
<evidence type="ECO:0000313" key="1">
    <source>
        <dbReference type="EMBL" id="KAG6947420.1"/>
    </source>
</evidence>
<accession>A0A8T1TT47</accession>
<dbReference type="VEuPathDB" id="FungiDB:PC110_g15798"/>
<reference evidence="1" key="1">
    <citation type="submission" date="2021-01" db="EMBL/GenBank/DDBJ databases">
        <title>Phytophthora aleatoria, a newly-described species from Pinus radiata is distinct from Phytophthora cactorum isolates based on comparative genomics.</title>
        <authorList>
            <person name="Mcdougal R."/>
            <person name="Panda P."/>
            <person name="Williams N."/>
            <person name="Studholme D.J."/>
        </authorList>
    </citation>
    <scope>NUCLEOTIDE SEQUENCE</scope>
    <source>
        <strain evidence="1">NZFS 3830</strain>
    </source>
</reference>
<gene>
    <name evidence="1" type="ORF">JG687_00016103</name>
</gene>
<organism evidence="1 2">
    <name type="scientific">Phytophthora cactorum</name>
    <dbReference type="NCBI Taxonomy" id="29920"/>
    <lineage>
        <taxon>Eukaryota</taxon>
        <taxon>Sar</taxon>
        <taxon>Stramenopiles</taxon>
        <taxon>Oomycota</taxon>
        <taxon>Peronosporomycetes</taxon>
        <taxon>Peronosporales</taxon>
        <taxon>Peronosporaceae</taxon>
        <taxon>Phytophthora</taxon>
    </lineage>
</organism>
<comment type="caution">
    <text evidence="1">The sequence shown here is derived from an EMBL/GenBank/DDBJ whole genome shotgun (WGS) entry which is preliminary data.</text>
</comment>
<sequence length="246" mass="26501">MAPAPVNVLLMPEDILGPSEVTTPVYGAVVAVNEASTTIGLLSAPHATVEVPTAIVRNRRVDNSEHGAGAPGEWLRKPVVGVSNGRFMAGQVTAYDRTIASIRTFSGTTTSAVDDLVEVAPVLYFLTGKSELSAANLTRAELTQHHHTILDRLGGDGGRGSTRAISRLLAGFISPRQQPKPDDTLRWINERTGLESTVSVRHVIDYAYYIDGGHRITSSIRNRLGARFDDDPEFAQPQVPASTYTE</sequence>
<dbReference type="AlphaFoldDB" id="A0A8T1TT47"/>
<evidence type="ECO:0000313" key="2">
    <source>
        <dbReference type="Proteomes" id="UP000688947"/>
    </source>
</evidence>
<dbReference type="Proteomes" id="UP000688947">
    <property type="component" value="Unassembled WGS sequence"/>
</dbReference>